<keyword evidence="2" id="KW-1185">Reference proteome</keyword>
<accession>A0A285V433</accession>
<evidence type="ECO:0000313" key="2">
    <source>
        <dbReference type="Proteomes" id="UP000219167"/>
    </source>
</evidence>
<proteinExistence type="predicted"/>
<dbReference type="Proteomes" id="UP000219167">
    <property type="component" value="Unassembled WGS sequence"/>
</dbReference>
<evidence type="ECO:0000313" key="1">
    <source>
        <dbReference type="EMBL" id="SOC48378.1"/>
    </source>
</evidence>
<dbReference type="EMBL" id="OBQD01000055">
    <property type="protein sequence ID" value="SOC48378.1"/>
    <property type="molecule type" value="Genomic_DNA"/>
</dbReference>
<organism evidence="1 2">
    <name type="scientific">Rhizobium subbaraonis</name>
    <dbReference type="NCBI Taxonomy" id="908946"/>
    <lineage>
        <taxon>Bacteria</taxon>
        <taxon>Pseudomonadati</taxon>
        <taxon>Pseudomonadota</taxon>
        <taxon>Alphaproteobacteria</taxon>
        <taxon>Hyphomicrobiales</taxon>
        <taxon>Rhizobiaceae</taxon>
        <taxon>Rhizobium/Agrobacterium group</taxon>
        <taxon>Rhizobium</taxon>
    </lineage>
</organism>
<name>A0A285V433_9HYPH</name>
<sequence length="54" mass="5998">MLRRSGGDCEMADIFALVLHHDEQGLVRTVELTPDAGVATKTHVFNLLYRVVDS</sequence>
<gene>
    <name evidence="1" type="ORF">SAMN05892877_1555</name>
</gene>
<protein>
    <submittedName>
        <fullName evidence="1">Uncharacterized protein</fullName>
    </submittedName>
</protein>
<reference evidence="1 2" key="1">
    <citation type="submission" date="2017-08" db="EMBL/GenBank/DDBJ databases">
        <authorList>
            <person name="de Groot N.N."/>
        </authorList>
    </citation>
    <scope>NUCLEOTIDE SEQUENCE [LARGE SCALE GENOMIC DNA]</scope>
    <source>
        <strain evidence="1 2">JC85</strain>
    </source>
</reference>
<dbReference type="AlphaFoldDB" id="A0A285V433"/>